<organism evidence="1">
    <name type="scientific">Xenopus laevis</name>
    <name type="common">African clawed frog</name>
    <dbReference type="NCBI Taxonomy" id="8355"/>
    <lineage>
        <taxon>Eukaryota</taxon>
        <taxon>Metazoa</taxon>
        <taxon>Chordata</taxon>
        <taxon>Craniata</taxon>
        <taxon>Vertebrata</taxon>
        <taxon>Euteleostomi</taxon>
        <taxon>Amphibia</taxon>
        <taxon>Batrachia</taxon>
        <taxon>Anura</taxon>
        <taxon>Pipoidea</taxon>
        <taxon>Pipidae</taxon>
        <taxon>Xenopodinae</taxon>
        <taxon>Xenopus</taxon>
        <taxon>Xenopus</taxon>
    </lineage>
</organism>
<dbReference type="EMBL" id="KV467531">
    <property type="protein sequence ID" value="OCT56052.1"/>
    <property type="molecule type" value="Genomic_DNA"/>
</dbReference>
<name>A0A974BQ74_XENLA</name>
<gene>
    <name evidence="1" type="ORF">XELAEV_18002862mg</name>
</gene>
<dbReference type="Proteomes" id="UP000694892">
    <property type="component" value="Unassembled WGS sequence"/>
</dbReference>
<reference evidence="1" key="1">
    <citation type="submission" date="2016-05" db="EMBL/GenBank/DDBJ databases">
        <title>WGS assembly of Xenopus laevis.</title>
        <authorList>
            <person name="Session A."/>
            <person name="Uno Y."/>
            <person name="Kwon T."/>
            <person name="Chapman J."/>
            <person name="Toyoda A."/>
            <person name="Takahashi S."/>
            <person name="Fukui A."/>
            <person name="Hikosaka A."/>
            <person name="Putnam N."/>
            <person name="Stites J."/>
            <person name="Van Heeringen S."/>
            <person name="Quigley I."/>
            <person name="Heinz S."/>
            <person name="Hellsten U."/>
            <person name="Lyons J."/>
            <person name="Suzuki A."/>
            <person name="Kondo M."/>
            <person name="Ogino H."/>
            <person name="Ochi H."/>
            <person name="Bogdanovic O."/>
            <person name="Lister R."/>
            <person name="Georgiou G."/>
            <person name="Paranjpe S."/>
            <person name="Van Kruijsbergen I."/>
            <person name="Mozaffari S."/>
            <person name="Shu S."/>
            <person name="Schmutz J."/>
            <person name="Jenkins J."/>
            <person name="Grimwood J."/>
            <person name="Carlson J."/>
            <person name="Mitros T."/>
            <person name="Simakov O."/>
            <person name="Heald R."/>
            <person name="Miller K."/>
            <person name="Haudenschild C."/>
            <person name="Kuroki Y."/>
            <person name="Tanaka T."/>
            <person name="Michiue T."/>
            <person name="Watanabe M."/>
            <person name="Kinoshita T."/>
            <person name="Ohta Y."/>
            <person name="Mawaribuchi S."/>
            <person name="Suzuki Y."/>
            <person name="Haramoto Y."/>
            <person name="Yamamoto T."/>
            <person name="Takagi C."/>
            <person name="Kitzman J."/>
            <person name="Shendure J."/>
            <person name="Nakayama T."/>
            <person name="Izutsu Y."/>
            <person name="Robert J."/>
            <person name="Dichmann D."/>
            <person name="Flajnik M."/>
            <person name="Houston D."/>
            <person name="Marcotte E."/>
            <person name="Wallingford J."/>
            <person name="Ito Y."/>
            <person name="Asashima M."/>
            <person name="Ueno N."/>
            <person name="Matsuda Y."/>
            <person name="Jan Veenstra G."/>
            <person name="Fujiyama A."/>
            <person name="Harland R."/>
            <person name="Taira M."/>
            <person name="Rokhsar D.S."/>
        </authorList>
    </citation>
    <scope>NUCLEOTIDE SEQUENCE</scope>
    <source>
        <strain evidence="1">J</strain>
        <tissue evidence="1">Blood</tissue>
    </source>
</reference>
<protein>
    <submittedName>
        <fullName evidence="1">Uncharacterized protein</fullName>
    </submittedName>
</protein>
<proteinExistence type="predicted"/>
<sequence length="71" mass="7483">MTVPLLGSLIAQRYIPSLLLPAMFISSAGSGKIPQTLGSLRAHSAMLPARLLPPVCVMIISESCLCTRMGT</sequence>
<accession>A0A974BQ74</accession>
<evidence type="ECO:0000313" key="1">
    <source>
        <dbReference type="EMBL" id="OCT56052.1"/>
    </source>
</evidence>
<dbReference type="AlphaFoldDB" id="A0A974BQ74"/>